<dbReference type="EMBL" id="SLWN01000014">
    <property type="protein sequence ID" value="TCO19079.1"/>
    <property type="molecule type" value="Genomic_DNA"/>
</dbReference>
<evidence type="ECO:0000313" key="1">
    <source>
        <dbReference type="EMBL" id="TCO19079.1"/>
    </source>
</evidence>
<dbReference type="AlphaFoldDB" id="A0A4R2H248"/>
<gene>
    <name evidence="1" type="ORF">EV652_11456</name>
</gene>
<sequence length="62" mass="6562">MSVCVPTAEEPPDVLSSGIRVSIDVPLEVLRTSVATGNFPGLASVLEICELFDTIGENENDD</sequence>
<proteinExistence type="predicted"/>
<evidence type="ECO:0000313" key="2">
    <source>
        <dbReference type="Proteomes" id="UP000294508"/>
    </source>
</evidence>
<organism evidence="1 2">
    <name type="scientific">Kribbella steppae</name>
    <dbReference type="NCBI Taxonomy" id="2512223"/>
    <lineage>
        <taxon>Bacteria</taxon>
        <taxon>Bacillati</taxon>
        <taxon>Actinomycetota</taxon>
        <taxon>Actinomycetes</taxon>
        <taxon>Propionibacteriales</taxon>
        <taxon>Kribbellaceae</taxon>
        <taxon>Kribbella</taxon>
    </lineage>
</organism>
<reference evidence="1 2" key="1">
    <citation type="journal article" date="2015" name="Stand. Genomic Sci.">
        <title>Genomic Encyclopedia of Bacterial and Archaeal Type Strains, Phase III: the genomes of soil and plant-associated and newly described type strains.</title>
        <authorList>
            <person name="Whitman W.B."/>
            <person name="Woyke T."/>
            <person name="Klenk H.P."/>
            <person name="Zhou Y."/>
            <person name="Lilburn T.G."/>
            <person name="Beck B.J."/>
            <person name="De Vos P."/>
            <person name="Vandamme P."/>
            <person name="Eisen J.A."/>
            <person name="Garrity G."/>
            <person name="Hugenholtz P."/>
            <person name="Kyrpides N.C."/>
        </authorList>
    </citation>
    <scope>NUCLEOTIDE SEQUENCE [LARGE SCALE GENOMIC DNA]</scope>
    <source>
        <strain evidence="1 2">VKM Ac-2572</strain>
    </source>
</reference>
<name>A0A4R2H248_9ACTN</name>
<protein>
    <submittedName>
        <fullName evidence="1">Uncharacterized protein</fullName>
    </submittedName>
</protein>
<dbReference type="Proteomes" id="UP000294508">
    <property type="component" value="Unassembled WGS sequence"/>
</dbReference>
<accession>A0A4R2H248</accession>
<comment type="caution">
    <text evidence="1">The sequence shown here is derived from an EMBL/GenBank/DDBJ whole genome shotgun (WGS) entry which is preliminary data.</text>
</comment>
<keyword evidence="2" id="KW-1185">Reference proteome</keyword>